<name>B4VML3_9CYAN</name>
<evidence type="ECO:0000313" key="3">
    <source>
        <dbReference type="Proteomes" id="UP000003835"/>
    </source>
</evidence>
<dbReference type="eggNOG" id="COG4995">
    <property type="taxonomic scope" value="Bacteria"/>
</dbReference>
<proteinExistence type="predicted"/>
<dbReference type="Pfam" id="PF12770">
    <property type="entry name" value="CHAT"/>
    <property type="match status" value="1"/>
</dbReference>
<keyword evidence="3" id="KW-1185">Reference proteome</keyword>
<sequence length="45" mass="5253">MTEFYKNLQQNIDKAQALRLATLTTQQRYPDPLHWAAFTLIGESE</sequence>
<feature type="domain" description="CHAT" evidence="1">
    <location>
        <begin position="1"/>
        <end position="43"/>
    </location>
</feature>
<dbReference type="HOGENOM" id="CLU_3198466_0_0_3"/>
<organism evidence="2 3">
    <name type="scientific">Coleofasciculus chthonoplastes PCC 7420</name>
    <dbReference type="NCBI Taxonomy" id="118168"/>
    <lineage>
        <taxon>Bacteria</taxon>
        <taxon>Bacillati</taxon>
        <taxon>Cyanobacteriota</taxon>
        <taxon>Cyanophyceae</taxon>
        <taxon>Coleofasciculales</taxon>
        <taxon>Coleofasciculaceae</taxon>
        <taxon>Coleofasciculus</taxon>
    </lineage>
</organism>
<dbReference type="InterPro" id="IPR024983">
    <property type="entry name" value="CHAT_dom"/>
</dbReference>
<protein>
    <recommendedName>
        <fullName evidence="1">CHAT domain-containing protein</fullName>
    </recommendedName>
</protein>
<dbReference type="STRING" id="118168.MC7420_1859"/>
<dbReference type="EMBL" id="DS989845">
    <property type="protein sequence ID" value="EDX76856.1"/>
    <property type="molecule type" value="Genomic_DNA"/>
</dbReference>
<dbReference type="AlphaFoldDB" id="B4VML3"/>
<reference evidence="2 3" key="1">
    <citation type="submission" date="2008-07" db="EMBL/GenBank/DDBJ databases">
        <authorList>
            <person name="Tandeau de Marsac N."/>
            <person name="Ferriera S."/>
            <person name="Johnson J."/>
            <person name="Kravitz S."/>
            <person name="Beeson K."/>
            <person name="Sutton G."/>
            <person name="Rogers Y.-H."/>
            <person name="Friedman R."/>
            <person name="Frazier M."/>
            <person name="Venter J.C."/>
        </authorList>
    </citation>
    <scope>NUCLEOTIDE SEQUENCE [LARGE SCALE GENOMIC DNA]</scope>
    <source>
        <strain evidence="2 3">PCC 7420</strain>
    </source>
</reference>
<gene>
    <name evidence="2" type="ORF">MC7420_1859</name>
</gene>
<evidence type="ECO:0000313" key="2">
    <source>
        <dbReference type="EMBL" id="EDX76856.1"/>
    </source>
</evidence>
<dbReference type="Proteomes" id="UP000003835">
    <property type="component" value="Unassembled WGS sequence"/>
</dbReference>
<accession>B4VML3</accession>
<evidence type="ECO:0000259" key="1">
    <source>
        <dbReference type="Pfam" id="PF12770"/>
    </source>
</evidence>